<reference evidence="8" key="1">
    <citation type="journal article" date="2010" name="Nature">
        <title>The Amphimedon queenslandica genome and the evolution of animal complexity.</title>
        <authorList>
            <person name="Srivastava M."/>
            <person name="Simakov O."/>
            <person name="Chapman J."/>
            <person name="Fahey B."/>
            <person name="Gauthier M.E."/>
            <person name="Mitros T."/>
            <person name="Richards G.S."/>
            <person name="Conaco C."/>
            <person name="Dacre M."/>
            <person name="Hellsten U."/>
            <person name="Larroux C."/>
            <person name="Putnam N.H."/>
            <person name="Stanke M."/>
            <person name="Adamska M."/>
            <person name="Darling A."/>
            <person name="Degnan S.M."/>
            <person name="Oakley T.H."/>
            <person name="Plachetzki D.C."/>
            <person name="Zhai Y."/>
            <person name="Adamski M."/>
            <person name="Calcino A."/>
            <person name="Cummins S.F."/>
            <person name="Goodstein D.M."/>
            <person name="Harris C."/>
            <person name="Jackson D.J."/>
            <person name="Leys S.P."/>
            <person name="Shu S."/>
            <person name="Woodcroft B.J."/>
            <person name="Vervoort M."/>
            <person name="Kosik K.S."/>
            <person name="Manning G."/>
            <person name="Degnan B.M."/>
            <person name="Rokhsar D.S."/>
        </authorList>
    </citation>
    <scope>NUCLEOTIDE SEQUENCE [LARGE SCALE GENOMIC DNA]</scope>
</reference>
<feature type="repeat" description="Filamin" evidence="4">
    <location>
        <begin position="1307"/>
        <end position="1405"/>
    </location>
</feature>
<evidence type="ECO:0000256" key="4">
    <source>
        <dbReference type="PROSITE-ProRule" id="PRU00087"/>
    </source>
</evidence>
<dbReference type="InterPro" id="IPR014756">
    <property type="entry name" value="Ig_E-set"/>
</dbReference>
<feature type="repeat" description="Filamin" evidence="4">
    <location>
        <begin position="348"/>
        <end position="446"/>
    </location>
</feature>
<dbReference type="InterPro" id="IPR001715">
    <property type="entry name" value="CH_dom"/>
</dbReference>
<feature type="domain" description="Calponin-homology (CH)" evidence="6">
    <location>
        <begin position="20"/>
        <end position="126"/>
    </location>
</feature>
<feature type="repeat" description="Filamin" evidence="4">
    <location>
        <begin position="1117"/>
        <end position="1217"/>
    </location>
</feature>
<feature type="repeat" description="Filamin" evidence="4">
    <location>
        <begin position="448"/>
        <end position="542"/>
    </location>
</feature>
<feature type="repeat" description="Filamin" evidence="4">
    <location>
        <begin position="636"/>
        <end position="729"/>
    </location>
</feature>
<dbReference type="CDD" id="cd21230">
    <property type="entry name" value="CH_FLN_rpt2"/>
    <property type="match status" value="1"/>
</dbReference>
<dbReference type="FunFam" id="1.10.418.10:FF:000006">
    <property type="entry name" value="Filamin-B isoform A"/>
    <property type="match status" value="1"/>
</dbReference>
<evidence type="ECO:0000256" key="1">
    <source>
        <dbReference type="ARBA" id="ARBA00009238"/>
    </source>
</evidence>
<dbReference type="PROSITE" id="PS00020">
    <property type="entry name" value="ACTININ_2"/>
    <property type="match status" value="1"/>
</dbReference>
<dbReference type="KEGG" id="aqu:100640617"/>
<dbReference type="PROSITE" id="PS00019">
    <property type="entry name" value="ACTININ_1"/>
    <property type="match status" value="1"/>
</dbReference>
<evidence type="ECO:0000313" key="7">
    <source>
        <dbReference type="EnsemblMetazoa" id="Aqu2.1.34267_001"/>
    </source>
</evidence>
<feature type="repeat" description="Filamin" evidence="4">
    <location>
        <begin position="919"/>
        <end position="1022"/>
    </location>
</feature>
<feature type="repeat" description="Filamin" evidence="4">
    <location>
        <begin position="1406"/>
        <end position="1494"/>
    </location>
</feature>
<dbReference type="FunCoup" id="A0A1X7V3Y3">
    <property type="interactions" value="655"/>
</dbReference>
<feature type="repeat" description="Filamin" evidence="4">
    <location>
        <begin position="1492"/>
        <end position="1587"/>
    </location>
</feature>
<dbReference type="InterPro" id="IPR044801">
    <property type="entry name" value="Filamin"/>
</dbReference>
<dbReference type="OMA" id="RAVPCKV"/>
<dbReference type="GO" id="GO:0030036">
    <property type="term" value="P:actin cytoskeleton organization"/>
    <property type="evidence" value="ECO:0007669"/>
    <property type="project" value="InterPro"/>
</dbReference>
<dbReference type="EnsemblMetazoa" id="Aqu2.1.34267_001">
    <property type="protein sequence ID" value="Aqu2.1.34267_001"/>
    <property type="gene ID" value="Aqu2.1.34267"/>
</dbReference>
<evidence type="ECO:0000313" key="8">
    <source>
        <dbReference type="Proteomes" id="UP000007879"/>
    </source>
</evidence>
<feature type="repeat" description="Filamin" evidence="4">
    <location>
        <begin position="821"/>
        <end position="918"/>
    </location>
</feature>
<organism evidence="7">
    <name type="scientific">Amphimedon queenslandica</name>
    <name type="common">Sponge</name>
    <dbReference type="NCBI Taxonomy" id="400682"/>
    <lineage>
        <taxon>Eukaryota</taxon>
        <taxon>Metazoa</taxon>
        <taxon>Porifera</taxon>
        <taxon>Demospongiae</taxon>
        <taxon>Heteroscleromorpha</taxon>
        <taxon>Haplosclerida</taxon>
        <taxon>Niphatidae</taxon>
        <taxon>Amphimedon</taxon>
    </lineage>
</organism>
<dbReference type="InterPro" id="IPR013783">
    <property type="entry name" value="Ig-like_fold"/>
</dbReference>
<evidence type="ECO:0000259" key="6">
    <source>
        <dbReference type="PROSITE" id="PS50021"/>
    </source>
</evidence>
<dbReference type="SUPFAM" id="SSF81296">
    <property type="entry name" value="E set domains"/>
    <property type="match status" value="16"/>
</dbReference>
<reference evidence="7" key="2">
    <citation type="submission" date="2017-05" db="UniProtKB">
        <authorList>
            <consortium name="EnsemblMetazoa"/>
        </authorList>
    </citation>
    <scope>IDENTIFICATION</scope>
</reference>
<dbReference type="PROSITE" id="PS50194">
    <property type="entry name" value="FILAMIN_REPEAT"/>
    <property type="match status" value="16"/>
</dbReference>
<feature type="repeat" description="Filamin" evidence="4">
    <location>
        <begin position="543"/>
        <end position="638"/>
    </location>
</feature>
<dbReference type="InterPro" id="IPR017868">
    <property type="entry name" value="Filamin/ABP280_repeat-like"/>
</dbReference>
<protein>
    <recommendedName>
        <fullName evidence="6">Calponin-homology (CH) domain-containing protein</fullName>
    </recommendedName>
</protein>
<accession>A0A1X7V3Y3</accession>
<evidence type="ECO:0000256" key="3">
    <source>
        <dbReference type="ARBA" id="ARBA00023203"/>
    </source>
</evidence>
<dbReference type="InterPro" id="IPR001298">
    <property type="entry name" value="Filamin/ABP280_rpt"/>
</dbReference>
<keyword evidence="2" id="KW-0677">Repeat</keyword>
<gene>
    <name evidence="7" type="primary">100640617</name>
</gene>
<feature type="repeat" description="Filamin" evidence="4">
    <location>
        <begin position="727"/>
        <end position="820"/>
    </location>
</feature>
<feature type="repeat" description="Filamin" evidence="4">
    <location>
        <begin position="1219"/>
        <end position="1309"/>
    </location>
</feature>
<dbReference type="SMART" id="SM00557">
    <property type="entry name" value="IG_FLMN"/>
    <property type="match status" value="14"/>
</dbReference>
<keyword evidence="8" id="KW-1185">Reference proteome</keyword>
<dbReference type="PROSITE" id="PS50021">
    <property type="entry name" value="CH"/>
    <property type="match status" value="2"/>
</dbReference>
<feature type="region of interest" description="Disordered" evidence="5">
    <location>
        <begin position="1335"/>
        <end position="1372"/>
    </location>
</feature>
<dbReference type="InterPro" id="IPR001589">
    <property type="entry name" value="Actinin_actin-bd_CS"/>
</dbReference>
<dbReference type="GO" id="GO:0051015">
    <property type="term" value="F:actin filament binding"/>
    <property type="evidence" value="ECO:0007669"/>
    <property type="project" value="InterPro"/>
</dbReference>
<dbReference type="PANTHER" id="PTHR38537:SF8">
    <property type="entry name" value="FILAMIN-A"/>
    <property type="match status" value="1"/>
</dbReference>
<evidence type="ECO:0000256" key="2">
    <source>
        <dbReference type="ARBA" id="ARBA00022737"/>
    </source>
</evidence>
<feature type="repeat" description="Filamin" evidence="4">
    <location>
        <begin position="1023"/>
        <end position="1119"/>
    </location>
</feature>
<dbReference type="Pfam" id="PF00630">
    <property type="entry name" value="Filamin"/>
    <property type="match status" value="14"/>
</dbReference>
<dbReference type="InterPro" id="IPR036872">
    <property type="entry name" value="CH_dom_sf"/>
</dbReference>
<feature type="domain" description="Calponin-homology (CH)" evidence="6">
    <location>
        <begin position="142"/>
        <end position="245"/>
    </location>
</feature>
<feature type="repeat" description="Filamin" evidence="4">
    <location>
        <begin position="252"/>
        <end position="347"/>
    </location>
</feature>
<dbReference type="STRING" id="400682.A0A1X7V3Y3"/>
<dbReference type="EnsemblMetazoa" id="XM_003385851.3">
    <property type="protein sequence ID" value="XP_003385899.3"/>
    <property type="gene ID" value="LOC100640617"/>
</dbReference>
<dbReference type="Pfam" id="PF00307">
    <property type="entry name" value="CH"/>
    <property type="match status" value="2"/>
</dbReference>
<dbReference type="SUPFAM" id="SSF47576">
    <property type="entry name" value="Calponin-homology domain, CH-domain"/>
    <property type="match status" value="1"/>
</dbReference>
<feature type="repeat" description="Filamin" evidence="4">
    <location>
        <begin position="1693"/>
        <end position="1768"/>
    </location>
</feature>
<dbReference type="Gene3D" id="2.60.40.10">
    <property type="entry name" value="Immunoglobulins"/>
    <property type="match status" value="16"/>
</dbReference>
<dbReference type="PANTHER" id="PTHR38537">
    <property type="entry name" value="JITTERBUG, ISOFORM N"/>
    <property type="match status" value="1"/>
</dbReference>
<dbReference type="SMART" id="SM00033">
    <property type="entry name" value="CH"/>
    <property type="match status" value="2"/>
</dbReference>
<sequence length="1768" mass="189611">MSSLVEEMESKTSLDAEWKRIQEKTFTRWCNEQLKYREIVLSDLAEGLSNGVNLIHLLELLSTKQLGRYNKKPRVHAQRMENVDMALNFITKTEKIRLVNIGSGDIVGGNKKLILGLIWTLILHYQINLGLGLNDKSKNEKMSAKKALLGYINSKIPEKNIKDFTSDWNDGTAVAALVDGIAPGLCPEAETMDPKDALANAQHAMKLAEDWLSVPMVLGPEDMVNPNVDELSMMTYLSQFPDAKLKPGAPIKIKSSPNKVKLTGPGIEGDGLKTGLPAVFHADATTAGSGKLEASVDGPEGLADVRIQDNKDGTYTCSYVPPTDGAYNVNVLWGGLPVTTDPIKVHVSPGTNALACRAYGPGVEGIDLKEGTSTEFFVETTGAGEGELSIDVRGPKGPLDSVTVQQDTEDKDRYCVQYVPPTPSQYIIEVKFARLHIKDSPFKVRAVPDKPDATKCFAEGPGVTDELQVDEETWFRVYTKGAGRGDLVANARGLHGEVIVLSEEVEPGVTQYTYTPKESGDLVITVKYGGFHIQGSRFRVQVKPPPRPNKCIASGPGLAPKGVRVNQSTNFHVKTKDAGSGNVDVSITGDGDIELPYNQLPSSQGIDYAYTPVDPGQYTVDIKFADHDIPGSPFPVSITDPSKVDITGPGINGEPILVGVPHKYNIISKGAGPGDVACHVSDSKSLPEVREIDADNFEILYTPSGTGPKKMNVTFNEAPIPKTPIRLNVYDPSKVLAKGPGLEPGNKTGDTTHFNVDKRKAGEGQLAIQIKGPTEPPLVIKDQANDIVSCEYTPQVEGDYAVSVLLEDSHIPGSPFNVFIKQKANPSLVIATGDGLNETGLTTDTDAEFFVDYTAAGDGELQVHIEGPAGGVEFNEEEMEPGINKYTYHTDPDENGRYVVQIKFAEEDIPDSPFTVNVKWKPDPSRVIAEGSGLEGGITKELAEFTVDLQKAGDGELEAHIEGPCPVKINAFDSESKPVEKCLNNNGNFYLFQYFPELPGSYTIPILFNKAHVPGSPFKAVFELGTDPSKCLAHGPGLREHGVRTGDPGNFTIDATMAGPGAVDAIVEIPGSMPVPPIITSNNDGTYSVLYNPHRVGTYEICVTFADVSIPGSPFLVNVTDPSKVLLQGPGCSGEGPAHHPMGSPVLWVANTQKAGPGVFEAFVSLEELIDYDEEREEEKVVITEDGPMYNIEFNPSKPGPYVLVVSYSGNRIDLEPAIEVFDSERVQVYGPAFDGVDLGEDALFYIDCSKAGNAQLGIELYGPANDSLELLEGEGTGFKLNASSPGVYEVDISYGSNPVPGSPFSIPVRDITKVVISGSGVTGEGARVGKPAFVSVDTSDSGPAPLEVKVTSPSGDSEMVQLEKSSDNQDLYEGSYTPKEPGHYCIEVDYNETPLPESPYQAPIGAPNQVTINWPEHSFVDIDNIAVCQTENAGPGVIEAVIKGPGSSTWSVSPSSNGSGQVLHYSPDAPGIYEAEILYNGFPVQEKPVEFEAVSLSNVSVSGPGIRSGILAREETYFNVNTEKAGKGDLAISIKSPEGDQLPVGVTDETQSSHRITYTPVVAGDHVIVVSYNEREIEASPICVSIADPNQVVCTGDGLSRATVGEAALFKADVTRAGKGELRVNVDGPEPVDEVDCSDNHDGTHTVSYIPTKPGVYSVDVKYNDVSVDSSPFTVECRRPSPDATKCIVSGIENPGEFTVDCKNAGGSGLLEVGVSGSYVPVEFVSVRHNGDYTFVVSYDVSIPGETTISVKWHNQHLEGSPFIVFI</sequence>
<dbReference type="OrthoDB" id="5334309at2759"/>
<keyword evidence="3" id="KW-0009">Actin-binding</keyword>
<dbReference type="FunFam" id="2.60.40.10:FF:000001">
    <property type="entry name" value="Filamin-C isoform b"/>
    <property type="match status" value="1"/>
</dbReference>
<dbReference type="InParanoid" id="A0A1X7V3Y3"/>
<proteinExistence type="inferred from homology"/>
<dbReference type="Proteomes" id="UP000007879">
    <property type="component" value="Unassembled WGS sequence"/>
</dbReference>
<evidence type="ECO:0000256" key="5">
    <source>
        <dbReference type="SAM" id="MobiDB-lite"/>
    </source>
</evidence>
<feature type="repeat" description="Filamin" evidence="4">
    <location>
        <begin position="1585"/>
        <end position="1678"/>
    </location>
</feature>
<dbReference type="CDD" id="cd21183">
    <property type="entry name" value="CH_FLN-like_rpt1"/>
    <property type="match status" value="1"/>
</dbReference>
<dbReference type="Gene3D" id="1.10.418.10">
    <property type="entry name" value="Calponin-like domain"/>
    <property type="match status" value="2"/>
</dbReference>
<name>A0A1X7V3Y3_AMPQE</name>
<dbReference type="eggNOG" id="KOG0518">
    <property type="taxonomic scope" value="Eukaryota"/>
</dbReference>
<comment type="similarity">
    <text evidence="1">Belongs to the filamin family.</text>
</comment>